<dbReference type="RefSeq" id="WP_091049493.1">
    <property type="nucleotide sequence ID" value="NZ_FNGF01000003.1"/>
</dbReference>
<dbReference type="Gene3D" id="3.30.360.10">
    <property type="entry name" value="Dihydrodipicolinate Reductase, domain 2"/>
    <property type="match status" value="1"/>
</dbReference>
<sequence length="473" mass="51029">MIRLGILGAGARGSDTYGRWAVGHPERARVAAVADPDGRRRDRLGARAGVPEAHRFADWRELVARADAIGLDAFVIALPDRLHVEAALAAAATGLPILLEKPAAATEEDLEALASAARELEAYIWIGHVMRYQPFWRTIRRLADAGTIGRLLTLRVEENIGFWHYAHSYVRGNWRNVATSSPMVLAKTCHDLDIIRWFAGEAPATIASVGSLSYFRPEHAPAGAPTRCLDGCPAADSCPFYAPRYYAEALAATDGWPVALLGDDLSPQGRLDALRTGPYGRCVFHSDNDVVDHQQTVAEFPGGLTAVLSTSAFTGQNTRTVRLTGTAGEVAGNLRTGGLEIDLFSPTAELPELPEARPGKSYTREPMGHRVFEVYAGPVTVGGEPDHRGHSGGDEALIDAFVTALEEGRDGGADRASQDRASLDSAFPNRAFPDRAFPDRAAPDLEASLDSHRMAFAAERSRTEGRTVHWGQP</sequence>
<evidence type="ECO:0000259" key="2">
    <source>
        <dbReference type="Pfam" id="PF01408"/>
    </source>
</evidence>
<dbReference type="Pfam" id="PF01408">
    <property type="entry name" value="GFO_IDH_MocA"/>
    <property type="match status" value="1"/>
</dbReference>
<dbReference type="InterPro" id="IPR000683">
    <property type="entry name" value="Gfo/Idh/MocA-like_OxRdtase_N"/>
</dbReference>
<evidence type="ECO:0000313" key="4">
    <source>
        <dbReference type="EMBL" id="SDL10225.1"/>
    </source>
</evidence>
<feature type="compositionally biased region" description="Basic and acidic residues" evidence="1">
    <location>
        <begin position="408"/>
        <end position="422"/>
    </location>
</feature>
<dbReference type="PANTHER" id="PTHR43377">
    <property type="entry name" value="BILIVERDIN REDUCTASE A"/>
    <property type="match status" value="1"/>
</dbReference>
<dbReference type="SUPFAM" id="SSF51735">
    <property type="entry name" value="NAD(P)-binding Rossmann-fold domains"/>
    <property type="match status" value="1"/>
</dbReference>
<gene>
    <name evidence="4" type="ORF">SAMN05216298_2744</name>
</gene>
<dbReference type="STRING" id="380244.SAMN05216298_2744"/>
<evidence type="ECO:0000259" key="3">
    <source>
        <dbReference type="Pfam" id="PF22725"/>
    </source>
</evidence>
<dbReference type="Pfam" id="PF22725">
    <property type="entry name" value="GFO_IDH_MocA_C3"/>
    <property type="match status" value="1"/>
</dbReference>
<dbReference type="InterPro" id="IPR051450">
    <property type="entry name" value="Gfo/Idh/MocA_Oxidoreductases"/>
</dbReference>
<reference evidence="5" key="1">
    <citation type="submission" date="2016-10" db="EMBL/GenBank/DDBJ databases">
        <authorList>
            <person name="Varghese N."/>
            <person name="Submissions S."/>
        </authorList>
    </citation>
    <scope>NUCLEOTIDE SEQUENCE [LARGE SCALE GENOMIC DNA]</scope>
    <source>
        <strain evidence="5">CGMCC 4.3147</strain>
    </source>
</reference>
<feature type="region of interest" description="Disordered" evidence="1">
    <location>
        <begin position="408"/>
        <end position="439"/>
    </location>
</feature>
<dbReference type="Proteomes" id="UP000198662">
    <property type="component" value="Unassembled WGS sequence"/>
</dbReference>
<dbReference type="InterPro" id="IPR036291">
    <property type="entry name" value="NAD(P)-bd_dom_sf"/>
</dbReference>
<evidence type="ECO:0000256" key="1">
    <source>
        <dbReference type="SAM" id="MobiDB-lite"/>
    </source>
</evidence>
<accession>A0A1G9HBL3</accession>
<name>A0A1G9HBL3_9ACTN</name>
<dbReference type="EMBL" id="FNGF01000003">
    <property type="protein sequence ID" value="SDL10225.1"/>
    <property type="molecule type" value="Genomic_DNA"/>
</dbReference>
<protein>
    <submittedName>
        <fullName evidence="4">Oxidoreductase family, C-terminal alpha/beta domain</fullName>
    </submittedName>
</protein>
<dbReference type="InterPro" id="IPR055170">
    <property type="entry name" value="GFO_IDH_MocA-like_dom"/>
</dbReference>
<dbReference type="PANTHER" id="PTHR43377:SF2">
    <property type="entry name" value="BINDING ROSSMANN FOLD OXIDOREDUCTASE, PUTATIVE (AFU_ORTHOLOGUE AFUA_4G00560)-RELATED"/>
    <property type="match status" value="1"/>
</dbReference>
<dbReference type="OrthoDB" id="103047at2"/>
<evidence type="ECO:0000313" key="5">
    <source>
        <dbReference type="Proteomes" id="UP000198662"/>
    </source>
</evidence>
<feature type="domain" description="GFO/IDH/MocA-like oxidoreductase" evidence="3">
    <location>
        <begin position="136"/>
        <end position="211"/>
    </location>
</feature>
<organism evidence="4 5">
    <name type="scientific">Glycomyces sambucus</name>
    <dbReference type="NCBI Taxonomy" id="380244"/>
    <lineage>
        <taxon>Bacteria</taxon>
        <taxon>Bacillati</taxon>
        <taxon>Actinomycetota</taxon>
        <taxon>Actinomycetes</taxon>
        <taxon>Glycomycetales</taxon>
        <taxon>Glycomycetaceae</taxon>
        <taxon>Glycomyces</taxon>
    </lineage>
</organism>
<keyword evidence="5" id="KW-1185">Reference proteome</keyword>
<dbReference type="AlphaFoldDB" id="A0A1G9HBL3"/>
<dbReference type="SUPFAM" id="SSF55347">
    <property type="entry name" value="Glyceraldehyde-3-phosphate dehydrogenase-like, C-terminal domain"/>
    <property type="match status" value="1"/>
</dbReference>
<feature type="domain" description="Gfo/Idh/MocA-like oxidoreductase N-terminal" evidence="2">
    <location>
        <begin position="2"/>
        <end position="128"/>
    </location>
</feature>
<proteinExistence type="predicted"/>
<dbReference type="GO" id="GO:0000166">
    <property type="term" value="F:nucleotide binding"/>
    <property type="evidence" value="ECO:0007669"/>
    <property type="project" value="InterPro"/>
</dbReference>
<dbReference type="Gene3D" id="3.40.50.720">
    <property type="entry name" value="NAD(P)-binding Rossmann-like Domain"/>
    <property type="match status" value="1"/>
</dbReference>